<dbReference type="HOGENOM" id="CLU_108825_1_0_4"/>
<gene>
    <name evidence="2" type="ordered locus">HEAR1099</name>
</gene>
<organism evidence="2 3">
    <name type="scientific">Herminiimonas arsenicoxydans</name>
    <dbReference type="NCBI Taxonomy" id="204773"/>
    <lineage>
        <taxon>Bacteria</taxon>
        <taxon>Pseudomonadati</taxon>
        <taxon>Pseudomonadota</taxon>
        <taxon>Betaproteobacteria</taxon>
        <taxon>Burkholderiales</taxon>
        <taxon>Oxalobacteraceae</taxon>
        <taxon>Herminiimonas</taxon>
    </lineage>
</organism>
<feature type="region of interest" description="Disordered" evidence="1">
    <location>
        <begin position="65"/>
        <end position="106"/>
    </location>
</feature>
<sequence>MSTENPVKAPAKRAVTKKTVPAKTGEAVTAKRATPVTKSSFVAKTNPRKEVDAVVKKTATETVTARKPVTKPASKPVAKPVTKAVTKPVSAKVDKQPQVAKPAAPSKEKVKKAKLVRDSFTMPETEYQVLNDVKKAFLKSGVSVKKSELLRAGVALIKAMKLDQLNAVISALPPLKAGRPKKDK</sequence>
<dbReference type="eggNOG" id="ENOG5032ZRB">
    <property type="taxonomic scope" value="Bacteria"/>
</dbReference>
<dbReference type="AlphaFoldDB" id="A4G441"/>
<feature type="region of interest" description="Disordered" evidence="1">
    <location>
        <begin position="1"/>
        <end position="49"/>
    </location>
</feature>
<evidence type="ECO:0000313" key="3">
    <source>
        <dbReference type="Proteomes" id="UP000006697"/>
    </source>
</evidence>
<name>A4G441_HERAR</name>
<dbReference type="EMBL" id="CU207211">
    <property type="protein sequence ID" value="CAL61278.1"/>
    <property type="molecule type" value="Genomic_DNA"/>
</dbReference>
<dbReference type="STRING" id="204773.HEAR1099"/>
<evidence type="ECO:0000313" key="2">
    <source>
        <dbReference type="EMBL" id="CAL61278.1"/>
    </source>
</evidence>
<evidence type="ECO:0000256" key="1">
    <source>
        <dbReference type="SAM" id="MobiDB-lite"/>
    </source>
</evidence>
<proteinExistence type="predicted"/>
<accession>A4G441</accession>
<reference evidence="2 3" key="1">
    <citation type="journal article" date="2007" name="PLoS Genet.">
        <title>A tale of two oxidation states: bacterial colonization of arsenic-rich environments.</title>
        <authorList>
            <person name="Muller D."/>
            <person name="Medigue C."/>
            <person name="Koechler S."/>
            <person name="Barbe V."/>
            <person name="Barakat M."/>
            <person name="Talla E."/>
            <person name="Bonnefoy V."/>
            <person name="Krin E."/>
            <person name="Arsene-Ploetze F."/>
            <person name="Carapito C."/>
            <person name="Chandler M."/>
            <person name="Cournoyer B."/>
            <person name="Cruveiller S."/>
            <person name="Dossat C."/>
            <person name="Duval S."/>
            <person name="Heymann M."/>
            <person name="Leize E."/>
            <person name="Lieutaud A."/>
            <person name="Lievremont D."/>
            <person name="Makita Y."/>
            <person name="Mangenot S."/>
            <person name="Nitschke W."/>
            <person name="Ortet P."/>
            <person name="Perdrial N."/>
            <person name="Schoepp B."/>
            <person name="Siguier N."/>
            <person name="Simeonova D.D."/>
            <person name="Rouy Z."/>
            <person name="Segurens B."/>
            <person name="Turlin E."/>
            <person name="Vallenet D."/>
            <person name="Van Dorsselaer A."/>
            <person name="Weiss S."/>
            <person name="Weissenbach J."/>
            <person name="Lett M.C."/>
            <person name="Danchin A."/>
            <person name="Bertin P.N."/>
        </authorList>
    </citation>
    <scope>NUCLEOTIDE SEQUENCE [LARGE SCALE GENOMIC DNA]</scope>
    <source>
        <strain evidence="3">ULPAs1</strain>
    </source>
</reference>
<dbReference type="KEGG" id="har:HEAR1099"/>
<keyword evidence="3" id="KW-1185">Reference proteome</keyword>
<dbReference type="Proteomes" id="UP000006697">
    <property type="component" value="Chromosome"/>
</dbReference>
<protein>
    <submittedName>
        <fullName evidence="2">Uncharacterized protein</fullName>
    </submittedName>
</protein>